<organism evidence="2 3">
    <name type="scientific">Eumeta variegata</name>
    <name type="common">Bagworm moth</name>
    <name type="synonym">Eumeta japonica</name>
    <dbReference type="NCBI Taxonomy" id="151549"/>
    <lineage>
        <taxon>Eukaryota</taxon>
        <taxon>Metazoa</taxon>
        <taxon>Ecdysozoa</taxon>
        <taxon>Arthropoda</taxon>
        <taxon>Hexapoda</taxon>
        <taxon>Insecta</taxon>
        <taxon>Pterygota</taxon>
        <taxon>Neoptera</taxon>
        <taxon>Endopterygota</taxon>
        <taxon>Lepidoptera</taxon>
        <taxon>Glossata</taxon>
        <taxon>Ditrysia</taxon>
        <taxon>Tineoidea</taxon>
        <taxon>Psychidae</taxon>
        <taxon>Oiketicinae</taxon>
        <taxon>Eumeta</taxon>
    </lineage>
</organism>
<comment type="caution">
    <text evidence="2">The sequence shown here is derived from an EMBL/GenBank/DDBJ whole genome shotgun (WGS) entry which is preliminary data.</text>
</comment>
<evidence type="ECO:0000256" key="1">
    <source>
        <dbReference type="SAM" id="MobiDB-lite"/>
    </source>
</evidence>
<evidence type="ECO:0000313" key="2">
    <source>
        <dbReference type="EMBL" id="GBP29540.1"/>
    </source>
</evidence>
<name>A0A4C1UTJ1_EUMVA</name>
<protein>
    <submittedName>
        <fullName evidence="2">Uncharacterized protein</fullName>
    </submittedName>
</protein>
<gene>
    <name evidence="2" type="ORF">EVAR_93337_1</name>
</gene>
<proteinExistence type="predicted"/>
<dbReference type="Proteomes" id="UP000299102">
    <property type="component" value="Unassembled WGS sequence"/>
</dbReference>
<evidence type="ECO:0000313" key="3">
    <source>
        <dbReference type="Proteomes" id="UP000299102"/>
    </source>
</evidence>
<feature type="compositionally biased region" description="Polar residues" evidence="1">
    <location>
        <begin position="275"/>
        <end position="294"/>
    </location>
</feature>
<feature type="region of interest" description="Disordered" evidence="1">
    <location>
        <begin position="262"/>
        <end position="300"/>
    </location>
</feature>
<reference evidence="2 3" key="1">
    <citation type="journal article" date="2019" name="Commun. Biol.">
        <title>The bagworm genome reveals a unique fibroin gene that provides high tensile strength.</title>
        <authorList>
            <person name="Kono N."/>
            <person name="Nakamura H."/>
            <person name="Ohtoshi R."/>
            <person name="Tomita M."/>
            <person name="Numata K."/>
            <person name="Arakawa K."/>
        </authorList>
    </citation>
    <scope>NUCLEOTIDE SEQUENCE [LARGE SCALE GENOMIC DNA]</scope>
</reference>
<dbReference type="AlphaFoldDB" id="A0A4C1UTJ1"/>
<keyword evidence="3" id="KW-1185">Reference proteome</keyword>
<accession>A0A4C1UTJ1</accession>
<sequence>MFIFDIGTSVARSNTIGSLAGFNLSQLLGRAQQQSLYFRLSSISPILPPSRIVLSSRETGNALITLLWSYVCPCAGRAVLTTVVTNATATSDGLVCSPRHGTRGLIGPKLKSHRSICPRSRSKPKGNSLTQSSVVFVIHKPLTNNVVQIEHGRTLIYDETSAVGSASRCVLAKILRAKAVSGMKRRALSNRRASAYRYIKHPLLRSRKEENFTESFLSNEIAVPPNIFTVSDEISAWAAPRGLRDPRARYSGLFRATPEPVVSTPGALSAGPLEDSNNASNASTGDARVSSPQLVLSHRF</sequence>
<dbReference type="EMBL" id="BGZK01000221">
    <property type="protein sequence ID" value="GBP29540.1"/>
    <property type="molecule type" value="Genomic_DNA"/>
</dbReference>